<evidence type="ECO:0000256" key="5">
    <source>
        <dbReference type="ARBA" id="ARBA00023136"/>
    </source>
</evidence>
<evidence type="ECO:0000256" key="7">
    <source>
        <dbReference type="SAM" id="Phobius"/>
    </source>
</evidence>
<keyword evidence="2 7" id="KW-0812">Transmembrane</keyword>
<dbReference type="PANTHER" id="PTHR13605:SF4">
    <property type="entry name" value="ER MEMBRANE PROTEIN COMPLEX SUBUNIT 7"/>
    <property type="match status" value="1"/>
</dbReference>
<proteinExistence type="predicted"/>
<dbReference type="Proteomes" id="UP000078559">
    <property type="component" value="Chromosome 11"/>
</dbReference>
<dbReference type="OrthoDB" id="27095at2759"/>
<protein>
    <recommendedName>
        <fullName evidence="8">ER membrane protein complex subunit 7 beta-sandwich domain-containing protein</fullName>
    </recommendedName>
</protein>
<dbReference type="GO" id="GO:0072546">
    <property type="term" value="C:EMC complex"/>
    <property type="evidence" value="ECO:0007669"/>
    <property type="project" value="TreeGrafter"/>
</dbReference>
<feature type="transmembrane region" description="Helical" evidence="7">
    <location>
        <begin position="99"/>
        <end position="123"/>
    </location>
</feature>
<evidence type="ECO:0000256" key="1">
    <source>
        <dbReference type="ARBA" id="ARBA00004167"/>
    </source>
</evidence>
<dbReference type="AlphaFoldDB" id="A0A194WCZ2"/>
<evidence type="ECO:0000313" key="9">
    <source>
        <dbReference type="EMBL" id="KUI73995.1"/>
    </source>
</evidence>
<keyword evidence="3" id="KW-0732">Signal</keyword>
<feature type="region of interest" description="Disordered" evidence="6">
    <location>
        <begin position="292"/>
        <end position="312"/>
    </location>
</feature>
<accession>A0A194WCZ2</accession>
<reference evidence="9" key="1">
    <citation type="submission" date="2014-12" db="EMBL/GenBank/DDBJ databases">
        <title>Genome Sequence of Valsa Canker Pathogens Uncovers a Specific Adaption of Colonization on Woody Bark.</title>
        <authorList>
            <person name="Yin Z."/>
            <person name="Liu H."/>
            <person name="Gao X."/>
            <person name="Li Z."/>
            <person name="Song N."/>
            <person name="Ke X."/>
            <person name="Dai Q."/>
            <person name="Wu Y."/>
            <person name="Sun Y."/>
            <person name="Xu J.-R."/>
            <person name="Kang Z.K."/>
            <person name="Wang L."/>
            <person name="Huang L."/>
        </authorList>
    </citation>
    <scope>NUCLEOTIDE SEQUENCE [LARGE SCALE GENOMIC DNA]</scope>
    <source>
        <strain evidence="9">03-8</strain>
    </source>
</reference>
<evidence type="ECO:0000256" key="2">
    <source>
        <dbReference type="ARBA" id="ARBA00022692"/>
    </source>
</evidence>
<dbReference type="PANTHER" id="PTHR13605">
    <property type="entry name" value="ER MEMBRANE PROTEIN COMPLEX SUBUNIT 7"/>
    <property type="match status" value="1"/>
</dbReference>
<evidence type="ECO:0000256" key="3">
    <source>
        <dbReference type="ARBA" id="ARBA00022729"/>
    </source>
</evidence>
<dbReference type="InterPro" id="IPR039163">
    <property type="entry name" value="EMC7"/>
</dbReference>
<sequence length="347" mass="38108">MEERTRKWRLHVRYRALKQQVQATFAVRRFANIIHSTASYDPLFDVKLPAPDVLGERSLYYLQLQHGQARTPSPTISTTLPEQTPRLRCYPTAKMRTQLLATLFFSLLTLITATTTTSITFQIPPTHILPNPRVLPPQTHATLTSFHFDASALLTPAGTFVFRNVTEGSYLLDVHCPTVAFAPLRVDVLPVVSGAGQTEKEERTALLKVNAWETYRGNDWGNTGEAVAVGTGGSLDVKVLGAKNFYMERSKFNVLSIFKSPMILLGLVSMAAVFGMPYLMDNMDPEFKKEWEESQKSSPMNGLMGGQAGAQNPMSNFDMAAFLAGSSSKNNGGDSAAGAKGQKGAKR</sequence>
<evidence type="ECO:0000259" key="8">
    <source>
        <dbReference type="Pfam" id="PF09430"/>
    </source>
</evidence>
<dbReference type="Pfam" id="PF09430">
    <property type="entry name" value="EMC7_beta-sandw"/>
    <property type="match status" value="1"/>
</dbReference>
<gene>
    <name evidence="9" type="ORF">VM1G_09375</name>
</gene>
<feature type="region of interest" description="Disordered" evidence="6">
    <location>
        <begin position="327"/>
        <end position="347"/>
    </location>
</feature>
<evidence type="ECO:0000313" key="10">
    <source>
        <dbReference type="Proteomes" id="UP000078559"/>
    </source>
</evidence>
<comment type="subcellular location">
    <subcellularLocation>
        <location evidence="1">Membrane</location>
        <topology evidence="1">Single-pass membrane protein</topology>
    </subcellularLocation>
</comment>
<organism evidence="9 10">
    <name type="scientific">Cytospora mali</name>
    <name type="common">Apple Valsa canker fungus</name>
    <name type="synonym">Valsa mali</name>
    <dbReference type="NCBI Taxonomy" id="578113"/>
    <lineage>
        <taxon>Eukaryota</taxon>
        <taxon>Fungi</taxon>
        <taxon>Dikarya</taxon>
        <taxon>Ascomycota</taxon>
        <taxon>Pezizomycotina</taxon>
        <taxon>Sordariomycetes</taxon>
        <taxon>Sordariomycetidae</taxon>
        <taxon>Diaporthales</taxon>
        <taxon>Cytosporaceae</taxon>
        <taxon>Cytospora</taxon>
    </lineage>
</organism>
<feature type="domain" description="ER membrane protein complex subunit 7 beta-sandwich" evidence="8">
    <location>
        <begin position="131"/>
        <end position="265"/>
    </location>
</feature>
<feature type="transmembrane region" description="Helical" evidence="7">
    <location>
        <begin position="262"/>
        <end position="280"/>
    </location>
</feature>
<keyword evidence="10" id="KW-1185">Reference proteome</keyword>
<name>A0A194WCZ2_CYTMA</name>
<dbReference type="InterPro" id="IPR019008">
    <property type="entry name" value="Beta_sandwich_EMC7"/>
</dbReference>
<feature type="compositionally biased region" description="Low complexity" evidence="6">
    <location>
        <begin position="332"/>
        <end position="347"/>
    </location>
</feature>
<dbReference type="EMBL" id="CM003108">
    <property type="protein sequence ID" value="KUI73995.1"/>
    <property type="molecule type" value="Genomic_DNA"/>
</dbReference>
<evidence type="ECO:0000256" key="6">
    <source>
        <dbReference type="SAM" id="MobiDB-lite"/>
    </source>
</evidence>
<evidence type="ECO:0000256" key="4">
    <source>
        <dbReference type="ARBA" id="ARBA00022989"/>
    </source>
</evidence>
<keyword evidence="5 7" id="KW-0472">Membrane</keyword>
<keyword evidence="4 7" id="KW-1133">Transmembrane helix</keyword>